<feature type="domain" description="F-box" evidence="1">
    <location>
        <begin position="6"/>
        <end position="45"/>
    </location>
</feature>
<dbReference type="InterPro" id="IPR025886">
    <property type="entry name" value="PP2-like"/>
</dbReference>
<organism evidence="2 3">
    <name type="scientific">Dipteronia dyeriana</name>
    <dbReference type="NCBI Taxonomy" id="168575"/>
    <lineage>
        <taxon>Eukaryota</taxon>
        <taxon>Viridiplantae</taxon>
        <taxon>Streptophyta</taxon>
        <taxon>Embryophyta</taxon>
        <taxon>Tracheophyta</taxon>
        <taxon>Spermatophyta</taxon>
        <taxon>Magnoliopsida</taxon>
        <taxon>eudicotyledons</taxon>
        <taxon>Gunneridae</taxon>
        <taxon>Pentapetalae</taxon>
        <taxon>rosids</taxon>
        <taxon>malvids</taxon>
        <taxon>Sapindales</taxon>
        <taxon>Sapindaceae</taxon>
        <taxon>Hippocastanoideae</taxon>
        <taxon>Acereae</taxon>
        <taxon>Dipteronia</taxon>
    </lineage>
</organism>
<dbReference type="PANTHER" id="PTHR32278:SF111">
    <property type="entry name" value="F-BOX PROTEIN PP2-B12-RELATED"/>
    <property type="match status" value="1"/>
</dbReference>
<accession>A0AAD9X603</accession>
<evidence type="ECO:0000313" key="3">
    <source>
        <dbReference type="Proteomes" id="UP001280121"/>
    </source>
</evidence>
<reference evidence="2" key="1">
    <citation type="journal article" date="2023" name="Plant J.">
        <title>Genome sequences and population genomics provide insights into the demographic history, inbreeding, and mutation load of two 'living fossil' tree species of Dipteronia.</title>
        <authorList>
            <person name="Feng Y."/>
            <person name="Comes H.P."/>
            <person name="Chen J."/>
            <person name="Zhu S."/>
            <person name="Lu R."/>
            <person name="Zhang X."/>
            <person name="Li P."/>
            <person name="Qiu J."/>
            <person name="Olsen K.M."/>
            <person name="Qiu Y."/>
        </authorList>
    </citation>
    <scope>NUCLEOTIDE SEQUENCE</scope>
    <source>
        <strain evidence="2">KIB01</strain>
    </source>
</reference>
<dbReference type="SUPFAM" id="SSF81383">
    <property type="entry name" value="F-box domain"/>
    <property type="match status" value="1"/>
</dbReference>
<dbReference type="InterPro" id="IPR036047">
    <property type="entry name" value="F-box-like_dom_sf"/>
</dbReference>
<dbReference type="Pfam" id="PF14299">
    <property type="entry name" value="PP2"/>
    <property type="match status" value="1"/>
</dbReference>
<comment type="caution">
    <text evidence="2">The sequence shown here is derived from an EMBL/GenBank/DDBJ whole genome shotgun (WGS) entry which is preliminary data.</text>
</comment>
<name>A0AAD9X603_9ROSI</name>
<dbReference type="Pfam" id="PF00646">
    <property type="entry name" value="F-box"/>
    <property type="match status" value="1"/>
</dbReference>
<keyword evidence="3" id="KW-1185">Reference proteome</keyword>
<sequence length="268" mass="30216">MSGVLTLPEGCIAVVISFTTPRDACRLACVSTIFKSAADSDIVWDRFLPSDYLSAISDYVSSPTSSLLSKKELYLRACNNPLLINEGKLSFWLDKLSGKKCYMISAKELMIFWVDIPQYWKWISLPEARFPAVARLKVVCWFEIVGKINISLLSPVTTYVAYLVFKSTHDFYGFDNNQVEATVGLAGCNGQNRTVYFHPNQQGIVPGDEHGLFPKTRRDGWLESELGEFFYGDTDEEGILSMTILEIRSGNWKKGLVIQGIEIRPKNR</sequence>
<dbReference type="AlphaFoldDB" id="A0AAD9X603"/>
<gene>
    <name evidence="2" type="ORF">Ddye_013377</name>
</gene>
<dbReference type="Gene3D" id="1.20.1280.50">
    <property type="match status" value="1"/>
</dbReference>
<protein>
    <recommendedName>
        <fullName evidence="1">F-box domain-containing protein</fullName>
    </recommendedName>
</protein>
<evidence type="ECO:0000259" key="1">
    <source>
        <dbReference type="Pfam" id="PF00646"/>
    </source>
</evidence>
<proteinExistence type="predicted"/>
<dbReference type="Proteomes" id="UP001280121">
    <property type="component" value="Unassembled WGS sequence"/>
</dbReference>
<dbReference type="CDD" id="cd22162">
    <property type="entry name" value="F-box_AtSKIP3-like"/>
    <property type="match status" value="1"/>
</dbReference>
<evidence type="ECO:0000313" key="2">
    <source>
        <dbReference type="EMBL" id="KAK2653521.1"/>
    </source>
</evidence>
<dbReference type="PANTHER" id="PTHR32278">
    <property type="entry name" value="F-BOX DOMAIN-CONTAINING PROTEIN"/>
    <property type="match status" value="1"/>
</dbReference>
<dbReference type="InterPro" id="IPR001810">
    <property type="entry name" value="F-box_dom"/>
</dbReference>
<dbReference type="EMBL" id="JANJYI010000004">
    <property type="protein sequence ID" value="KAK2653521.1"/>
    <property type="molecule type" value="Genomic_DNA"/>
</dbReference>